<feature type="transmembrane region" description="Helical" evidence="1">
    <location>
        <begin position="689"/>
        <end position="713"/>
    </location>
</feature>
<dbReference type="AlphaFoldDB" id="A0A4R1RD81"/>
<accession>A0A4R1RD81</accession>
<feature type="transmembrane region" description="Helical" evidence="1">
    <location>
        <begin position="774"/>
        <end position="793"/>
    </location>
</feature>
<gene>
    <name evidence="2" type="ORF">EDC14_102034</name>
</gene>
<evidence type="ECO:0000313" key="2">
    <source>
        <dbReference type="EMBL" id="TCL63749.1"/>
    </source>
</evidence>
<keyword evidence="3" id="KW-1185">Reference proteome</keyword>
<dbReference type="Proteomes" id="UP000295008">
    <property type="component" value="Unassembled WGS sequence"/>
</dbReference>
<name>A0A4R1RD81_HYDET</name>
<dbReference type="EMBL" id="SLUN01000020">
    <property type="protein sequence ID" value="TCL63749.1"/>
    <property type="molecule type" value="Genomic_DNA"/>
</dbReference>
<organism evidence="2 3">
    <name type="scientific">Hydrogenispora ethanolica</name>
    <dbReference type="NCBI Taxonomy" id="1082276"/>
    <lineage>
        <taxon>Bacteria</taxon>
        <taxon>Bacillati</taxon>
        <taxon>Bacillota</taxon>
        <taxon>Hydrogenispora</taxon>
    </lineage>
</organism>
<keyword evidence="1" id="KW-0812">Transmembrane</keyword>
<feature type="transmembrane region" description="Helical" evidence="1">
    <location>
        <begin position="747"/>
        <end position="768"/>
    </location>
</feature>
<evidence type="ECO:0000313" key="3">
    <source>
        <dbReference type="Proteomes" id="UP000295008"/>
    </source>
</evidence>
<sequence>MLTFLRRDTFIKDILVMLLIGTLASALFAGGFAMVTDQYFAKTVAGIMGDSGEYDLLFQVREELKGSLRRQLQQVANDKFPGATLKAGISVAGKATFFLTLPSEYRNREVFNNLGSVFADLPGDAGFSIMTEPRINISNVPRGVFDMVSRQVGQIPGVRFTYKDGSSIGVILKNTQLHETVAKQIKKLLARYQIIEVRLDSNHSQEELLTLGKKASQAIVGIKDLDLAKDVSTDGGGDNQYLVNTMSEIKNFMTAYAAEVLIKPNPGQDLAVGDLLALNGQNAKDIQPGKLLEPLEVVVKITAIDTAGIHGMIIQGDSSLLRDRTAYRVSAGDKIGQAVGTVEVSSRKAQLVYAMDQGIQLLTNVNSAIADYNNNSSSGAGLTVSGVEKVYHQLTQVQSALNGMAAGITGLSGKANQSGLNRTVRLISSVGDDLDFLARNFARVQVVENRFSTALNGLQGARLLMGSPLLQNSLGGDGGIGEKMELLNSQLRTVERAIRDRIGALDDFINRFNPVMSVLLSWRNKAKDLAQQIDNVGTVFTPGSANQQKLQELLGSTNEVLSKITGVNPADLKAGLNAVSDHVFGSDKIDLGALIAEMQRLRDSLPKMMDEEIGRTVTLIDKYIGGQTATGSRLQIFTKTGIDRQLVDAAIRDALGNNQVNIFSLPSGTIQFDIRSELFKILAEVRSTIAALVVLILWVLSFILDQSLVVSMLRMMGYSFFAKKKLKPDNVWLDRGYRLLQWLVNPANLYAGAMGCVWLVATFAMSGARIPYVNLFYVGIGGVVLGILISSLAEKINPVSKDEVMAGLSLGLPFKTIMREIVIPAGRPGLLQVLNRWKMIMK</sequence>
<reference evidence="2 3" key="1">
    <citation type="submission" date="2019-03" db="EMBL/GenBank/DDBJ databases">
        <title>Genomic Encyclopedia of Type Strains, Phase IV (KMG-IV): sequencing the most valuable type-strain genomes for metagenomic binning, comparative biology and taxonomic classification.</title>
        <authorList>
            <person name="Goeker M."/>
        </authorList>
    </citation>
    <scope>NUCLEOTIDE SEQUENCE [LARGE SCALE GENOMIC DNA]</scope>
    <source>
        <strain evidence="2 3">LX-B</strain>
    </source>
</reference>
<dbReference type="RefSeq" id="WP_132015272.1">
    <property type="nucleotide sequence ID" value="NZ_SLUN01000020.1"/>
</dbReference>
<evidence type="ECO:0000256" key="1">
    <source>
        <dbReference type="SAM" id="Phobius"/>
    </source>
</evidence>
<keyword evidence="1" id="KW-1133">Transmembrane helix</keyword>
<dbReference type="OrthoDB" id="2109928at2"/>
<keyword evidence="1" id="KW-0472">Membrane</keyword>
<protein>
    <submittedName>
        <fullName evidence="2">Uncharacterized protein</fullName>
    </submittedName>
</protein>
<comment type="caution">
    <text evidence="2">The sequence shown here is derived from an EMBL/GenBank/DDBJ whole genome shotgun (WGS) entry which is preliminary data.</text>
</comment>
<feature type="transmembrane region" description="Helical" evidence="1">
    <location>
        <begin position="14"/>
        <end position="35"/>
    </location>
</feature>
<proteinExistence type="predicted"/>